<gene>
    <name evidence="3" type="ORF">NCTC12413_02337</name>
    <name evidence="2" type="ORF">SAR03_08700</name>
</gene>
<proteinExistence type="predicted"/>
<reference evidence="2 5" key="2">
    <citation type="submission" date="2019-07" db="EMBL/GenBank/DDBJ databases">
        <title>Whole genome shotgun sequence of Staphylococcus arlettae NBRC 109765.</title>
        <authorList>
            <person name="Hosoyama A."/>
            <person name="Uohara A."/>
            <person name="Ohji S."/>
            <person name="Ichikawa N."/>
        </authorList>
    </citation>
    <scope>NUCLEOTIDE SEQUENCE [LARGE SCALE GENOMIC DNA]</scope>
    <source>
        <strain evidence="2 5">NBRC 109765</strain>
    </source>
</reference>
<dbReference type="InterPro" id="IPR000182">
    <property type="entry name" value="GNAT_dom"/>
</dbReference>
<dbReference type="Proteomes" id="UP000254956">
    <property type="component" value="Unassembled WGS sequence"/>
</dbReference>
<evidence type="ECO:0000313" key="3">
    <source>
        <dbReference type="EMBL" id="SUJ25610.1"/>
    </source>
</evidence>
<dbReference type="GO" id="GO:0016747">
    <property type="term" value="F:acyltransferase activity, transferring groups other than amino-acyl groups"/>
    <property type="evidence" value="ECO:0007669"/>
    <property type="project" value="InterPro"/>
</dbReference>
<evidence type="ECO:0000313" key="4">
    <source>
        <dbReference type="Proteomes" id="UP000254956"/>
    </source>
</evidence>
<dbReference type="SUPFAM" id="SSF55729">
    <property type="entry name" value="Acyl-CoA N-acyltransferases (Nat)"/>
    <property type="match status" value="1"/>
</dbReference>
<name>A0A380CQZ3_9STAP</name>
<dbReference type="RefSeq" id="WP_021459886.1">
    <property type="nucleotide sequence ID" value="NZ_BKAV01000005.1"/>
</dbReference>
<organism evidence="3 4">
    <name type="scientific">Staphylococcus arlettae</name>
    <dbReference type="NCBI Taxonomy" id="29378"/>
    <lineage>
        <taxon>Bacteria</taxon>
        <taxon>Bacillati</taxon>
        <taxon>Bacillota</taxon>
        <taxon>Bacilli</taxon>
        <taxon>Bacillales</taxon>
        <taxon>Staphylococcaceae</taxon>
        <taxon>Staphylococcus</taxon>
    </lineage>
</organism>
<dbReference type="PANTHER" id="PTHR43415">
    <property type="entry name" value="SPERMIDINE N(1)-ACETYLTRANSFERASE"/>
    <property type="match status" value="1"/>
</dbReference>
<evidence type="ECO:0000313" key="2">
    <source>
        <dbReference type="EMBL" id="GEP99832.1"/>
    </source>
</evidence>
<accession>A0A380CQZ3</accession>
<dbReference type="AlphaFoldDB" id="A0A380CQZ3"/>
<dbReference type="Gene3D" id="3.40.630.30">
    <property type="match status" value="1"/>
</dbReference>
<evidence type="ECO:0000313" key="5">
    <source>
        <dbReference type="Proteomes" id="UP000321598"/>
    </source>
</evidence>
<dbReference type="OrthoDB" id="9795206at2"/>
<dbReference type="PANTHER" id="PTHR43415:SF4">
    <property type="entry name" value="N-ACETYLTRANSFERASE DOMAIN-CONTAINING PROTEIN"/>
    <property type="match status" value="1"/>
</dbReference>
<dbReference type="InterPro" id="IPR016181">
    <property type="entry name" value="Acyl_CoA_acyltransferase"/>
</dbReference>
<reference evidence="3 4" key="1">
    <citation type="submission" date="2018-06" db="EMBL/GenBank/DDBJ databases">
        <authorList>
            <consortium name="Pathogen Informatics"/>
            <person name="Doyle S."/>
        </authorList>
    </citation>
    <scope>NUCLEOTIDE SEQUENCE [LARGE SCALE GENOMIC DNA]</scope>
    <source>
        <strain evidence="3 4">NCTC12413</strain>
    </source>
</reference>
<dbReference type="EMBL" id="BKAV01000005">
    <property type="protein sequence ID" value="GEP99832.1"/>
    <property type="molecule type" value="Genomic_DNA"/>
</dbReference>
<dbReference type="EMBL" id="UGZE01000001">
    <property type="protein sequence ID" value="SUJ25610.1"/>
    <property type="molecule type" value="Genomic_DNA"/>
</dbReference>
<protein>
    <submittedName>
        <fullName evidence="3">Acetyltransferase</fullName>
    </submittedName>
</protein>
<sequence length="188" mass="22649">MKNTNKKVLLEELNEDDLKIYYYWKYLEPLQKAKEWNGPYIEEEKIKFIEFKNKYRENKYLYKNTLSTLAIKYENDFLGVVTSYWKDKKSKWLECGIVIYKNNNWEQGFGFQVFKEWIDYLFKATNANRIGISTWSGNIRMMKVASKSGMIEEARIRRGRVVKGEFYDAIQMGILREEWQNFNSISSE</sequence>
<dbReference type="STRING" id="1212545.SARL_04726"/>
<keyword evidence="5" id="KW-1185">Reference proteome</keyword>
<evidence type="ECO:0000259" key="1">
    <source>
        <dbReference type="Pfam" id="PF13302"/>
    </source>
</evidence>
<feature type="domain" description="N-acetyltransferase" evidence="1">
    <location>
        <begin position="8"/>
        <end position="150"/>
    </location>
</feature>
<keyword evidence="3" id="KW-0808">Transferase</keyword>
<dbReference type="Proteomes" id="UP000321598">
    <property type="component" value="Unassembled WGS sequence"/>
</dbReference>
<dbReference type="Pfam" id="PF13302">
    <property type="entry name" value="Acetyltransf_3"/>
    <property type="match status" value="1"/>
</dbReference>